<keyword evidence="2" id="KW-1185">Reference proteome</keyword>
<comment type="caution">
    <text evidence="1">The sequence shown here is derived from an EMBL/GenBank/DDBJ whole genome shotgun (WGS) entry which is preliminary data.</text>
</comment>
<reference evidence="1 2" key="1">
    <citation type="submission" date="2014-10" db="EMBL/GenBank/DDBJ databases">
        <title>Pedobacter Kyungheensis.</title>
        <authorList>
            <person name="Anderson B.M."/>
            <person name="Newman J.D."/>
        </authorList>
    </citation>
    <scope>NUCLEOTIDE SEQUENCE [LARGE SCALE GENOMIC DNA]</scope>
    <source>
        <strain evidence="1 2">KACC 16221</strain>
    </source>
</reference>
<dbReference type="Pfam" id="PF13376">
    <property type="entry name" value="OmdA"/>
    <property type="match status" value="1"/>
</dbReference>
<dbReference type="EMBL" id="JSYN01000024">
    <property type="protein sequence ID" value="KIA92006.1"/>
    <property type="molecule type" value="Genomic_DNA"/>
</dbReference>
<dbReference type="SUPFAM" id="SSF141694">
    <property type="entry name" value="AF2212/PG0164-like"/>
    <property type="match status" value="1"/>
</dbReference>
<accession>A0A0C1D4P6</accession>
<dbReference type="OrthoDB" id="680797at2"/>
<dbReference type="AlphaFoldDB" id="A0A0C1D4P6"/>
<name>A0A0C1D4P6_9SPHI</name>
<dbReference type="RefSeq" id="WP_039479301.1">
    <property type="nucleotide sequence ID" value="NZ_JSYN01000024.1"/>
</dbReference>
<evidence type="ECO:0008006" key="3">
    <source>
        <dbReference type="Google" id="ProtNLM"/>
    </source>
</evidence>
<protein>
    <recommendedName>
        <fullName evidence="3">DUF1905 domain-containing protein</fullName>
    </recommendedName>
</protein>
<evidence type="ECO:0000313" key="2">
    <source>
        <dbReference type="Proteomes" id="UP000031246"/>
    </source>
</evidence>
<dbReference type="Pfam" id="PF08922">
    <property type="entry name" value="DUF1905"/>
    <property type="match status" value="1"/>
</dbReference>
<sequence>MIHFKAEIERFETMGEKTGWSYVFIPEALANEIKAGCKKSFRVKGKIDELEVSGLATIPMGEGDFIIALNGPLRKKLRKEAGAAIELFLTEDKDFKIEMPEDLEICLSEEERLMQNFLKQPKSHQNYYINWINQAKTEPTRTKRLVMTVKAMDKGQDFGTMIRESQGKS</sequence>
<dbReference type="Proteomes" id="UP000031246">
    <property type="component" value="Unassembled WGS sequence"/>
</dbReference>
<gene>
    <name evidence="1" type="ORF">OC25_18855</name>
</gene>
<dbReference type="Gene3D" id="2.40.30.100">
    <property type="entry name" value="AF2212/PG0164-like"/>
    <property type="match status" value="1"/>
</dbReference>
<proteinExistence type="predicted"/>
<evidence type="ECO:0000313" key="1">
    <source>
        <dbReference type="EMBL" id="KIA92006.1"/>
    </source>
</evidence>
<dbReference type="InterPro" id="IPR037079">
    <property type="entry name" value="AF2212/PG0164-like_sf"/>
</dbReference>
<organism evidence="1 2">
    <name type="scientific">Pedobacter kyungheensis</name>
    <dbReference type="NCBI Taxonomy" id="1069985"/>
    <lineage>
        <taxon>Bacteria</taxon>
        <taxon>Pseudomonadati</taxon>
        <taxon>Bacteroidota</taxon>
        <taxon>Sphingobacteriia</taxon>
        <taxon>Sphingobacteriales</taxon>
        <taxon>Sphingobacteriaceae</taxon>
        <taxon>Pedobacter</taxon>
    </lineage>
</organism>
<dbReference type="InterPro" id="IPR015018">
    <property type="entry name" value="DUF1905"/>
</dbReference>